<evidence type="ECO:0000256" key="13">
    <source>
        <dbReference type="ARBA" id="ARBA00023180"/>
    </source>
</evidence>
<dbReference type="PRINTS" id="PR00109">
    <property type="entry name" value="TYRKINASE"/>
</dbReference>
<dbReference type="GO" id="GO:0007399">
    <property type="term" value="P:nervous system development"/>
    <property type="evidence" value="ECO:0007669"/>
    <property type="project" value="UniProtKB-ARBA"/>
</dbReference>
<dbReference type="CDD" id="cd00063">
    <property type="entry name" value="FN3"/>
    <property type="match status" value="7"/>
</dbReference>
<dbReference type="InterPro" id="IPR003961">
    <property type="entry name" value="FN3_dom"/>
</dbReference>
<dbReference type="InterPro" id="IPR050122">
    <property type="entry name" value="RTK"/>
</dbReference>
<dbReference type="SUPFAM" id="SSF63825">
    <property type="entry name" value="YWTD domain"/>
    <property type="match status" value="3"/>
</dbReference>
<dbReference type="InterPro" id="IPR001245">
    <property type="entry name" value="Ser-Thr/Tyr_kinase_cat_dom"/>
</dbReference>
<dbReference type="EnsemblMetazoa" id="ENSAATROPT017309">
    <property type="protein sequence ID" value="ENSAATROPP015275"/>
    <property type="gene ID" value="ENSAATROPG014163"/>
</dbReference>
<dbReference type="FunFam" id="2.60.40.10:FF:002685">
    <property type="entry name" value="Tyrosine-protein kinase receptor"/>
    <property type="match status" value="1"/>
</dbReference>
<comment type="subcellular location">
    <subcellularLocation>
        <location evidence="1">Membrane</location>
        <topology evidence="1">Single-pass membrane protein</topology>
    </subcellularLocation>
</comment>
<comment type="similarity">
    <text evidence="16">Belongs to the protein kinase superfamily. Tyr protein kinase family. Insulin receptor subfamily.</text>
</comment>
<comment type="catalytic activity">
    <reaction evidence="14 16">
        <text>L-tyrosyl-[protein] + ATP = O-phospho-L-tyrosyl-[protein] + ADP + H(+)</text>
        <dbReference type="Rhea" id="RHEA:10596"/>
        <dbReference type="Rhea" id="RHEA-COMP:10136"/>
        <dbReference type="Rhea" id="RHEA-COMP:20101"/>
        <dbReference type="ChEBI" id="CHEBI:15378"/>
        <dbReference type="ChEBI" id="CHEBI:30616"/>
        <dbReference type="ChEBI" id="CHEBI:46858"/>
        <dbReference type="ChEBI" id="CHEBI:61978"/>
        <dbReference type="ChEBI" id="CHEBI:456216"/>
        <dbReference type="EC" id="2.7.10.1"/>
    </reaction>
</comment>
<feature type="compositionally biased region" description="Basic and acidic residues" evidence="17">
    <location>
        <begin position="2722"/>
        <end position="2733"/>
    </location>
</feature>
<dbReference type="InterPro" id="IPR020635">
    <property type="entry name" value="Tyr_kinase_cat_dom"/>
</dbReference>
<dbReference type="FunFam" id="2.60.40.10:FF:002700">
    <property type="entry name" value="Tyrosine-protein kinase receptor"/>
    <property type="match status" value="1"/>
</dbReference>
<keyword evidence="10 18" id="KW-0472">Membrane</keyword>
<dbReference type="InterPro" id="IPR011042">
    <property type="entry name" value="6-blade_b-propeller_TolB-like"/>
</dbReference>
<keyword evidence="3" id="KW-0808">Transferase</keyword>
<dbReference type="InterPro" id="IPR036116">
    <property type="entry name" value="FN3_sf"/>
</dbReference>
<feature type="domain" description="Fibronectin type-III" evidence="20">
    <location>
        <begin position="290"/>
        <end position="386"/>
    </location>
</feature>
<feature type="region of interest" description="Disordered" evidence="17">
    <location>
        <begin position="2694"/>
        <end position="2733"/>
    </location>
</feature>
<feature type="compositionally biased region" description="Acidic residues" evidence="17">
    <location>
        <begin position="2020"/>
        <end position="2034"/>
    </location>
</feature>
<evidence type="ECO:0000256" key="14">
    <source>
        <dbReference type="ARBA" id="ARBA00051243"/>
    </source>
</evidence>
<dbReference type="InterPro" id="IPR008266">
    <property type="entry name" value="Tyr_kinase_AS"/>
</dbReference>
<dbReference type="PROSITE" id="PS00107">
    <property type="entry name" value="PROTEIN_KINASE_ATP"/>
    <property type="match status" value="1"/>
</dbReference>
<keyword evidence="7" id="KW-0418">Kinase</keyword>
<dbReference type="Gene3D" id="2.60.40.10">
    <property type="entry name" value="Immunoglobulins"/>
    <property type="match status" value="8"/>
</dbReference>
<dbReference type="SMART" id="SM00135">
    <property type="entry name" value="LY"/>
    <property type="match status" value="3"/>
</dbReference>
<reference evidence="21" key="1">
    <citation type="submission" date="2024-04" db="UniProtKB">
        <authorList>
            <consortium name="EnsemblMetazoa"/>
        </authorList>
    </citation>
    <scope>IDENTIFICATION</scope>
    <source>
        <strain evidence="21">EBRO</strain>
    </source>
</reference>
<keyword evidence="13" id="KW-0325">Glycoprotein</keyword>
<dbReference type="GO" id="GO:0007169">
    <property type="term" value="P:cell surface receptor protein tyrosine kinase signaling pathway"/>
    <property type="evidence" value="ECO:0007669"/>
    <property type="project" value="InterPro"/>
</dbReference>
<dbReference type="PANTHER" id="PTHR24416">
    <property type="entry name" value="TYROSINE-PROTEIN KINASE RECEPTOR"/>
    <property type="match status" value="1"/>
</dbReference>
<evidence type="ECO:0000313" key="22">
    <source>
        <dbReference type="Proteomes" id="UP000075880"/>
    </source>
</evidence>
<dbReference type="Proteomes" id="UP000075880">
    <property type="component" value="Unassembled WGS sequence"/>
</dbReference>
<name>A0AAG5DWI9_ANOAO</name>
<dbReference type="Pfam" id="PF00041">
    <property type="entry name" value="fn3"/>
    <property type="match status" value="3"/>
</dbReference>
<dbReference type="SUPFAM" id="SSF56112">
    <property type="entry name" value="Protein kinase-like (PK-like)"/>
    <property type="match status" value="1"/>
</dbReference>
<feature type="region of interest" description="Disordered" evidence="17">
    <location>
        <begin position="2013"/>
        <end position="2051"/>
    </location>
</feature>
<sequence>MSVTWPLSPSWTGSSGPREAACGINQPSAATGIAAIRPSTSSQAAHRSMGYALAVLLLLLSTTVDVLVLAQDSDSRPGEDYYAAAVREIVDKCINRCPDQNQTSFTEHIDASCGNDCYIKQCTIGCQHWRLALESSCQYACNITNQDFLEAREWSCIMGCNDGLNQYFRWLKAEIGTPQAPALVADSLTATALSLEWEVPERLLDVSLHRNHGPRSYLVQWRYEEVAGDWKYCRNQSMGENSTVRVDNLQPYTKYRFRVALLLSPKHDQVLTSEQSVIISTLPSGVPTSKPTIVRAVAVDHSRISISWEPGPFPNGPVLSYVLQIKELHPIGYSAIKDITESSTTRYYIFEKLDPERNYSVSVAMRNPEGEGPASITHVTTPVKPKGLEENFLPTLILGAERSILTQSYNMFTDAPTSFYSSPVHKIRGTATHIRRGLIFISDEAGFIYRVPSRPDAEHDRVAILTPSAGNNFRPTLLSVDWLNDHLYILGQVRNTQLWQISHCDFDGDHLTVAIAGLQRRPDCFEVDPFNGYLFWVVGGGRADAGLYRLDLGDISNGVKHEIKPLQMARGRNFGAFAIDHTNFRVLIADQGLNTVLSVSLDGKQVENIRNNTQQPRFEKVKSLALANGLFYWTNGTEVFAEDYHKVHNSYYHNAFPIASNNTYFSISVNLTSEQPIPIPVNPPRNVQALVSPNKIKISWDAPYLLGIMGKGAWQAWRYRLEVTDELLGTVIHTAEANGTSYASDIDDRLLPNRVYVIRATAFTVAGLGPWSREFRVRTLRTKQQRHLVWASADGIMRSDVIGENVSTMIGRSAGLDGAVVTNLAWYNDTLYVVSNSTLRLYRAAQGGVGEWIKFRELESVECVTVDPIGERLYFSNPTQQMIVRAGLHGEQHEPIHSVMNVRELRFDAHRGFIYCSSGLILEAFRLNGKNRVLYFSASLFTGKQIVGMTLDVDGQKVFWIVRSYSHSHLYWAPLAGTDAALAPSAQVNKPHSLLAEGLESMTTVAPTRAPLVPEMKILTDQTPQGPLLHFSDRLLWLKESQVVIGDVRGENLAYIRSRQLNGTRAFALIDAGEVDLGQQMAQRGHARFNVLPATVDSGSIRVSGDWRRFNVSWAPVENVNYTSVFYKLILKLPDTRDIVQELTVPYFAYGDGTDHDPIAPYTPIDITLHAFTYWRSSGFATTQRHTPAGKPSVPVEPRAFVLYRYRSDSYELYASIVFRWSPPLEPNGPIVGYRVDCWAGYNSSAARSVVLDGMRVAGAGDRAELLLPAQVLPNVTYFLQVRVCNVDHEGDPSALRWVSMDEPGQTLPLLYVATVDQILLFDMDRGTSSSVVSTAIPAILIAELRHEQRLLWVNVNGELFLHDNVDGKRKLMQVPPAQGKVTALTVDWISRTIYMRVQGAGIGSSSGGVVSTLHIFDLNRFENGGTEPGTLKSIPLPTELVQIDILHAFPENRTLLAASRETRTGYIISLDLLDKLLDLASVNCSERDDVTEQRPAVCDEHREIFENEEREGIELDGGYFLWSALREARTGPIISLDTWHQFLNMAMLNCSERDDATMHRLPWCNEYREIFDNAGRQGITQDAGYLYWITNGTVQMQAREHHNRTMMNHADNDWQWPQIADAGALLPVQHQPYPRARCLVPVMHGVQYRPELLQATENSLTLRLPNPEAHRNCKMRLPGIRYRIQYRTHSSIPEKGGELHVTESYVQRATIGNLRPFTKYVFWVTLLNYYTVEFNGTMGLQIDADDKEPTAMPTIFSTAAGAPSKPESMRALSISPSEAVVSWRPPRQKNNDRVWYEIYWQTETGGRKNRQQQLVTEFSDIDNMLSMNLTRLQPNQTYSIGIRAYSTSKTYSESEAVEIRTFPEPDDIELMAINSTGMRLHWSPPSNVQRYKMQYAIAGTTNWLMLYDSNVEQPAAKPYDRYTYELNELLPKTLYRFSILIYYPDRDVPYMWPREAKQFGFETLADKPGTPGRPVVTQLRQDVYKVSWAPANDNGASIEEYGLEALVRHSKRGVRSVEPEPDPELAPLDEDNSAGDGSANGVDGTANGTAMAPGPEFFDEHWSQVYNGTDIYWIIPERHAIHNNLFRVRARNSFGWGPYSEESRPVGEELHSERALAYVVAFACALAAVFITVFVVVILCFRHSENRKTFPTDPVGGSRLPDVELATLRELPRRGNFVHSTNILYDSGTVRDAEIALLPQIRRDQITIEVGPLLGSGAFGEVNAGTVKGVEDLMESRVAIKTLKKGAKEHEKQEFLQEAQLMSNFKHKHITRLLGVCIDGDELMIVMELMQGGDLLSYLRRSRSGPGQAARLTMLDLISMCQDVASGCRYLEEMHFVHRDLACRNCLVSSVDPRNRVVKIGDFGLARDIYKNDYYRKEGEGLLPVRWMSPESLVDGVFTSQSDIWAFGVLLWEIMTLGEQPYQAKNNVEVLNHVREGGHLDRPKVCPNEMYELMKYCWRFSPEARPTFRYCLEELKVIRENTSEDTQIIAPFPAKLQQEAVSNPAYLVSEKEKNSLSAGTLRYRQHGECEPVLLSTPPTSSSGSSGAATGTGVPKYLELLYEDSNGTQHSHQLQPGSPVGQEKPPMLVTPTDNGYEIPITDKRLQAALARHLQESPLPPVRTASPFAASVPTTATTTTVVANDGCSSLDPLLPVSIMSNMARLFPDRYGGHHGVSGMDSLERQIVAGPIHDGFPHHTLRRGREGPAMPVAGAESRASTRSSIKDGDERKPLS</sequence>
<keyword evidence="9 18" id="KW-1133">Transmembrane helix</keyword>
<dbReference type="GO" id="GO:0030154">
    <property type="term" value="P:cell differentiation"/>
    <property type="evidence" value="ECO:0007669"/>
    <property type="project" value="UniProtKB-ARBA"/>
</dbReference>
<dbReference type="GO" id="GO:0005524">
    <property type="term" value="F:ATP binding"/>
    <property type="evidence" value="ECO:0007669"/>
    <property type="project" value="UniProtKB-UniRule"/>
</dbReference>
<evidence type="ECO:0000256" key="8">
    <source>
        <dbReference type="ARBA" id="ARBA00022840"/>
    </source>
</evidence>
<dbReference type="PANTHER" id="PTHR24416:SF527">
    <property type="entry name" value="PROTO-ONCOGENE TYROSINE-PROTEIN KINASE ROS"/>
    <property type="match status" value="1"/>
</dbReference>
<dbReference type="SMART" id="SM00219">
    <property type="entry name" value="TyrKc"/>
    <property type="match status" value="1"/>
</dbReference>
<evidence type="ECO:0000256" key="5">
    <source>
        <dbReference type="ARBA" id="ARBA00022737"/>
    </source>
</evidence>
<feature type="transmembrane region" description="Helical" evidence="18">
    <location>
        <begin position="2116"/>
        <end position="2142"/>
    </location>
</feature>
<keyword evidence="6 15" id="KW-0547">Nucleotide-binding</keyword>
<dbReference type="InterPro" id="IPR002011">
    <property type="entry name" value="Tyr_kinase_rcpt_2_CS"/>
</dbReference>
<accession>A0AAG5DWI9</accession>
<keyword evidence="22" id="KW-1185">Reference proteome</keyword>
<dbReference type="EC" id="2.7.10.1" evidence="16"/>
<dbReference type="FunFam" id="1.10.510.10:FF:000341">
    <property type="entry name" value="Tyrosine-protein kinase receptor"/>
    <property type="match status" value="1"/>
</dbReference>
<feature type="domain" description="Fibronectin type-III" evidence="20">
    <location>
        <begin position="1197"/>
        <end position="1304"/>
    </location>
</feature>
<keyword evidence="11" id="KW-0829">Tyrosine-protein kinase</keyword>
<evidence type="ECO:0000256" key="3">
    <source>
        <dbReference type="ARBA" id="ARBA00022679"/>
    </source>
</evidence>
<dbReference type="PROSITE" id="PS50011">
    <property type="entry name" value="PROTEIN_KINASE_DOM"/>
    <property type="match status" value="1"/>
</dbReference>
<feature type="binding site" evidence="15">
    <location>
        <position position="2242"/>
    </location>
    <ligand>
        <name>ATP</name>
        <dbReference type="ChEBI" id="CHEBI:30616"/>
    </ligand>
</feature>
<evidence type="ECO:0000259" key="20">
    <source>
        <dbReference type="PROSITE" id="PS50853"/>
    </source>
</evidence>
<evidence type="ECO:0000256" key="9">
    <source>
        <dbReference type="ARBA" id="ARBA00022989"/>
    </source>
</evidence>
<evidence type="ECO:0000256" key="2">
    <source>
        <dbReference type="ARBA" id="ARBA00022553"/>
    </source>
</evidence>
<evidence type="ECO:0000256" key="17">
    <source>
        <dbReference type="SAM" id="MobiDB-lite"/>
    </source>
</evidence>
<dbReference type="GO" id="GO:0004714">
    <property type="term" value="F:transmembrane receptor protein tyrosine kinase activity"/>
    <property type="evidence" value="ECO:0007669"/>
    <property type="project" value="UniProtKB-EC"/>
</dbReference>
<dbReference type="InterPro" id="IPR013783">
    <property type="entry name" value="Ig-like_fold"/>
</dbReference>
<dbReference type="InterPro" id="IPR011009">
    <property type="entry name" value="Kinase-like_dom_sf"/>
</dbReference>
<evidence type="ECO:0000256" key="12">
    <source>
        <dbReference type="ARBA" id="ARBA00023170"/>
    </source>
</evidence>
<dbReference type="SMART" id="SM00060">
    <property type="entry name" value="FN3"/>
    <property type="match status" value="8"/>
</dbReference>
<evidence type="ECO:0000313" key="21">
    <source>
        <dbReference type="EnsemblMetazoa" id="ENSAATROPP015275"/>
    </source>
</evidence>
<dbReference type="Gene3D" id="3.30.200.20">
    <property type="entry name" value="Phosphorylase Kinase, domain 1"/>
    <property type="match status" value="1"/>
</dbReference>
<dbReference type="PROSITE" id="PS50853">
    <property type="entry name" value="FN3"/>
    <property type="match status" value="5"/>
</dbReference>
<organism evidence="21 22">
    <name type="scientific">Anopheles atroparvus</name>
    <name type="common">European mosquito</name>
    <dbReference type="NCBI Taxonomy" id="41427"/>
    <lineage>
        <taxon>Eukaryota</taxon>
        <taxon>Metazoa</taxon>
        <taxon>Ecdysozoa</taxon>
        <taxon>Arthropoda</taxon>
        <taxon>Hexapoda</taxon>
        <taxon>Insecta</taxon>
        <taxon>Pterygota</taxon>
        <taxon>Neoptera</taxon>
        <taxon>Endopterygota</taxon>
        <taxon>Diptera</taxon>
        <taxon>Nematocera</taxon>
        <taxon>Culicoidea</taxon>
        <taxon>Culicidae</taxon>
        <taxon>Anophelinae</taxon>
        <taxon>Anopheles</taxon>
    </lineage>
</organism>
<feature type="domain" description="Fibronectin type-III" evidence="20">
    <location>
        <begin position="177"/>
        <end position="284"/>
    </location>
</feature>
<dbReference type="Pfam" id="PF07714">
    <property type="entry name" value="PK_Tyr_Ser-Thr"/>
    <property type="match status" value="1"/>
</dbReference>
<evidence type="ECO:0000259" key="19">
    <source>
        <dbReference type="PROSITE" id="PS50011"/>
    </source>
</evidence>
<feature type="domain" description="Protein kinase" evidence="19">
    <location>
        <begin position="2209"/>
        <end position="2479"/>
    </location>
</feature>
<dbReference type="FunFam" id="2.120.10.30:FF:000112">
    <property type="entry name" value="Tyrosine-protein kinase receptor"/>
    <property type="match status" value="1"/>
</dbReference>
<dbReference type="GO" id="GO:0043235">
    <property type="term" value="C:receptor complex"/>
    <property type="evidence" value="ECO:0007669"/>
    <property type="project" value="TreeGrafter"/>
</dbReference>
<evidence type="ECO:0000256" key="15">
    <source>
        <dbReference type="PROSITE-ProRule" id="PRU10141"/>
    </source>
</evidence>
<keyword evidence="5" id="KW-0677">Repeat</keyword>
<evidence type="ECO:0000256" key="7">
    <source>
        <dbReference type="ARBA" id="ARBA00022777"/>
    </source>
</evidence>
<dbReference type="SUPFAM" id="SSF49265">
    <property type="entry name" value="Fibronectin type III"/>
    <property type="match status" value="5"/>
</dbReference>
<keyword evidence="8 15" id="KW-0067">ATP-binding</keyword>
<evidence type="ECO:0000256" key="6">
    <source>
        <dbReference type="ARBA" id="ARBA00022741"/>
    </source>
</evidence>
<dbReference type="Gene3D" id="2.120.10.30">
    <property type="entry name" value="TolB, C-terminal domain"/>
    <property type="match status" value="2"/>
</dbReference>
<dbReference type="PROSITE" id="PS00109">
    <property type="entry name" value="PROTEIN_KINASE_TYR"/>
    <property type="match status" value="1"/>
</dbReference>
<evidence type="ECO:0000256" key="11">
    <source>
        <dbReference type="ARBA" id="ARBA00023137"/>
    </source>
</evidence>
<dbReference type="InterPro" id="IPR000719">
    <property type="entry name" value="Prot_kinase_dom"/>
</dbReference>
<dbReference type="FunFam" id="2.60.40.10:FF:002572">
    <property type="entry name" value="Tyrosine-protein kinase receptor"/>
    <property type="match status" value="1"/>
</dbReference>
<evidence type="ECO:0000256" key="18">
    <source>
        <dbReference type="SAM" id="Phobius"/>
    </source>
</evidence>
<feature type="domain" description="Fibronectin type-III" evidence="20">
    <location>
        <begin position="1766"/>
        <end position="1865"/>
    </location>
</feature>
<dbReference type="Gene3D" id="1.10.510.10">
    <property type="entry name" value="Transferase(Phosphotransferase) domain 1"/>
    <property type="match status" value="1"/>
</dbReference>
<proteinExistence type="inferred from homology"/>
<evidence type="ECO:0000256" key="4">
    <source>
        <dbReference type="ARBA" id="ARBA00022692"/>
    </source>
</evidence>
<dbReference type="PROSITE" id="PS00239">
    <property type="entry name" value="RECEPTOR_TYR_KIN_II"/>
    <property type="match status" value="1"/>
</dbReference>
<evidence type="ECO:0000256" key="1">
    <source>
        <dbReference type="ARBA" id="ARBA00004167"/>
    </source>
</evidence>
<feature type="domain" description="Fibronectin type-III" evidence="20">
    <location>
        <begin position="683"/>
        <end position="782"/>
    </location>
</feature>
<evidence type="ECO:0000256" key="16">
    <source>
        <dbReference type="RuleBase" id="RU000312"/>
    </source>
</evidence>
<dbReference type="InterPro" id="IPR017441">
    <property type="entry name" value="Protein_kinase_ATP_BS"/>
</dbReference>
<keyword evidence="12 16" id="KW-0675">Receptor</keyword>
<evidence type="ECO:0000256" key="10">
    <source>
        <dbReference type="ARBA" id="ARBA00023136"/>
    </source>
</evidence>
<dbReference type="GO" id="GO:0005886">
    <property type="term" value="C:plasma membrane"/>
    <property type="evidence" value="ECO:0007669"/>
    <property type="project" value="TreeGrafter"/>
</dbReference>
<keyword evidence="2 16" id="KW-0597">Phosphoprotein</keyword>
<keyword evidence="4 16" id="KW-0812">Transmembrane</keyword>
<dbReference type="InterPro" id="IPR000033">
    <property type="entry name" value="LDLR_classB_rpt"/>
</dbReference>
<protein>
    <recommendedName>
        <fullName evidence="16">Tyrosine-protein kinase receptor</fullName>
        <ecNumber evidence="16">2.7.10.1</ecNumber>
    </recommendedName>
</protein>
<dbReference type="GO" id="GO:0032006">
    <property type="term" value="P:regulation of TOR signaling"/>
    <property type="evidence" value="ECO:0007669"/>
    <property type="project" value="TreeGrafter"/>
</dbReference>